<dbReference type="GO" id="GO:0003677">
    <property type="term" value="F:DNA binding"/>
    <property type="evidence" value="ECO:0007669"/>
    <property type="project" value="InterPro"/>
</dbReference>
<evidence type="ECO:0000313" key="2">
    <source>
        <dbReference type="EMBL" id="QTR02156.1"/>
    </source>
</evidence>
<evidence type="ECO:0000313" key="3">
    <source>
        <dbReference type="Proteomes" id="UP000671828"/>
    </source>
</evidence>
<dbReference type="Gene3D" id="1.10.443.10">
    <property type="entry name" value="Intergrase catalytic core"/>
    <property type="match status" value="1"/>
</dbReference>
<name>A0A8T8HUL6_9PSEU</name>
<dbReference type="GO" id="GO:0006310">
    <property type="term" value="P:DNA recombination"/>
    <property type="evidence" value="ECO:0007669"/>
    <property type="project" value="UniProtKB-KW"/>
</dbReference>
<dbReference type="AlphaFoldDB" id="A0A8T8HUL6"/>
<accession>A0A8T8HUL6</accession>
<dbReference type="GO" id="GO:0015074">
    <property type="term" value="P:DNA integration"/>
    <property type="evidence" value="ECO:0007669"/>
    <property type="project" value="InterPro"/>
</dbReference>
<reference evidence="2" key="1">
    <citation type="submission" date="2021-04" db="EMBL/GenBank/DDBJ databases">
        <title>Saccharothrix algeriensis WGS.</title>
        <authorList>
            <person name="Stuskova K."/>
            <person name="Hakalova E."/>
            <person name="Tebbal A.B."/>
            <person name="Eichmeier A."/>
        </authorList>
    </citation>
    <scope>NUCLEOTIDE SEQUENCE</scope>
    <source>
        <strain evidence="2">NRRL B-24137</strain>
    </source>
</reference>
<dbReference type="InterPro" id="IPR011010">
    <property type="entry name" value="DNA_brk_join_enz"/>
</dbReference>
<protein>
    <submittedName>
        <fullName evidence="2">Integrase</fullName>
    </submittedName>
</protein>
<gene>
    <name evidence="2" type="ORF">J7S33_23555</name>
</gene>
<sequence>MPCPPQLAVLLRDHLRQFGADADGYLFRGVRDHGLFAESTYSRAWRKAREAVFTEEEYASPLARRAYQLRHAAVSTWLN</sequence>
<organism evidence="2 3">
    <name type="scientific">Saccharothrix algeriensis</name>
    <dbReference type="NCBI Taxonomy" id="173560"/>
    <lineage>
        <taxon>Bacteria</taxon>
        <taxon>Bacillati</taxon>
        <taxon>Actinomycetota</taxon>
        <taxon>Actinomycetes</taxon>
        <taxon>Pseudonocardiales</taxon>
        <taxon>Pseudonocardiaceae</taxon>
        <taxon>Saccharothrix</taxon>
    </lineage>
</organism>
<keyword evidence="1" id="KW-0233">DNA recombination</keyword>
<proteinExistence type="predicted"/>
<dbReference type="Proteomes" id="UP000671828">
    <property type="component" value="Chromosome"/>
</dbReference>
<dbReference type="SUPFAM" id="SSF56349">
    <property type="entry name" value="DNA breaking-rejoining enzymes"/>
    <property type="match status" value="1"/>
</dbReference>
<feature type="non-terminal residue" evidence="2">
    <location>
        <position position="79"/>
    </location>
</feature>
<dbReference type="EMBL" id="CP072788">
    <property type="protein sequence ID" value="QTR02156.1"/>
    <property type="molecule type" value="Genomic_DNA"/>
</dbReference>
<dbReference type="InterPro" id="IPR013762">
    <property type="entry name" value="Integrase-like_cat_sf"/>
</dbReference>
<evidence type="ECO:0000256" key="1">
    <source>
        <dbReference type="ARBA" id="ARBA00023172"/>
    </source>
</evidence>